<feature type="active site" description="Charge relay system" evidence="5">
    <location>
        <position position="256"/>
    </location>
</feature>
<dbReference type="GeneID" id="30181053"/>
<dbReference type="InterPro" id="IPR015500">
    <property type="entry name" value="Peptidase_S8_subtilisin-rel"/>
</dbReference>
<keyword evidence="4 5" id="KW-0720">Serine protease</keyword>
<dbReference type="STRING" id="763406.A0A1E3NHC1"/>
<reference evidence="11 12" key="1">
    <citation type="journal article" date="2016" name="Proc. Natl. Acad. Sci. U.S.A.">
        <title>Comparative genomics of biotechnologically important yeasts.</title>
        <authorList>
            <person name="Riley R."/>
            <person name="Haridas S."/>
            <person name="Wolfe K.H."/>
            <person name="Lopes M.R."/>
            <person name="Hittinger C.T."/>
            <person name="Goeker M."/>
            <person name="Salamov A.A."/>
            <person name="Wisecaver J.H."/>
            <person name="Long T.M."/>
            <person name="Calvey C.H."/>
            <person name="Aerts A.L."/>
            <person name="Barry K.W."/>
            <person name="Choi C."/>
            <person name="Clum A."/>
            <person name="Coughlan A.Y."/>
            <person name="Deshpande S."/>
            <person name="Douglass A.P."/>
            <person name="Hanson S.J."/>
            <person name="Klenk H.-P."/>
            <person name="LaButti K.M."/>
            <person name="Lapidus A."/>
            <person name="Lindquist E.A."/>
            <person name="Lipzen A.M."/>
            <person name="Meier-Kolthoff J.P."/>
            <person name="Ohm R.A."/>
            <person name="Otillar R.P."/>
            <person name="Pangilinan J.L."/>
            <person name="Peng Y."/>
            <person name="Rokas A."/>
            <person name="Rosa C.A."/>
            <person name="Scheuner C."/>
            <person name="Sibirny A.A."/>
            <person name="Slot J.C."/>
            <person name="Stielow J.B."/>
            <person name="Sun H."/>
            <person name="Kurtzman C.P."/>
            <person name="Blackwell M."/>
            <person name="Grigoriev I.V."/>
            <person name="Jeffries T.W."/>
        </authorList>
    </citation>
    <scope>NUCLEOTIDE SEQUENCE [LARGE SCALE GENOMIC DNA]</scope>
    <source>
        <strain evidence="11 12">NRRL Y-2026</strain>
    </source>
</reference>
<evidence type="ECO:0008006" key="13">
    <source>
        <dbReference type="Google" id="ProtNLM"/>
    </source>
</evidence>
<dbReference type="InterPro" id="IPR010259">
    <property type="entry name" value="S8pro/Inhibitor_I9"/>
</dbReference>
<dbReference type="RefSeq" id="XP_019016632.1">
    <property type="nucleotide sequence ID" value="XM_019164366.1"/>
</dbReference>
<evidence type="ECO:0000259" key="10">
    <source>
        <dbReference type="Pfam" id="PF05922"/>
    </source>
</evidence>
<evidence type="ECO:0000256" key="6">
    <source>
        <dbReference type="RuleBase" id="RU003355"/>
    </source>
</evidence>
<dbReference type="SUPFAM" id="SSF54897">
    <property type="entry name" value="Protease propeptides/inhibitors"/>
    <property type="match status" value="1"/>
</dbReference>
<dbReference type="GO" id="GO:0005773">
    <property type="term" value="C:vacuole"/>
    <property type="evidence" value="ECO:0007669"/>
    <property type="project" value="GOC"/>
</dbReference>
<evidence type="ECO:0000256" key="2">
    <source>
        <dbReference type="ARBA" id="ARBA00022670"/>
    </source>
</evidence>
<protein>
    <recommendedName>
        <fullName evidence="13">Peptidase S8/S53 domain-containing protein</fullName>
    </recommendedName>
</protein>
<evidence type="ECO:0000256" key="3">
    <source>
        <dbReference type="ARBA" id="ARBA00022801"/>
    </source>
</evidence>
<dbReference type="InterPro" id="IPR022398">
    <property type="entry name" value="Peptidase_S8_His-AS"/>
</dbReference>
<evidence type="ECO:0000256" key="1">
    <source>
        <dbReference type="ARBA" id="ARBA00011073"/>
    </source>
</evidence>
<dbReference type="GO" id="GO:0007039">
    <property type="term" value="P:protein catabolic process in the vacuole"/>
    <property type="evidence" value="ECO:0007669"/>
    <property type="project" value="EnsemblFungi"/>
</dbReference>
<evidence type="ECO:0000259" key="9">
    <source>
        <dbReference type="Pfam" id="PF00082"/>
    </source>
</evidence>
<dbReference type="GO" id="GO:0030435">
    <property type="term" value="P:sporulation resulting in formation of a cellular spore"/>
    <property type="evidence" value="ECO:0007669"/>
    <property type="project" value="EnsemblFungi"/>
</dbReference>
<accession>A0A1E3NHC1</accession>
<dbReference type="PANTHER" id="PTHR43806:SF11">
    <property type="entry name" value="CEREVISIN-RELATED"/>
    <property type="match status" value="1"/>
</dbReference>
<dbReference type="PRINTS" id="PR00723">
    <property type="entry name" value="SUBTILISIN"/>
</dbReference>
<dbReference type="Gene3D" id="3.30.70.80">
    <property type="entry name" value="Peptidase S8 propeptide/proteinase inhibitor I9"/>
    <property type="match status" value="1"/>
</dbReference>
<dbReference type="Pfam" id="PF05922">
    <property type="entry name" value="Inhibitor_I9"/>
    <property type="match status" value="1"/>
</dbReference>
<dbReference type="FunFam" id="3.40.50.200:FF:000007">
    <property type="entry name" value="Subtilisin-like serine protease"/>
    <property type="match status" value="1"/>
</dbReference>
<dbReference type="CDD" id="cd04077">
    <property type="entry name" value="Peptidases_S8_PCSK9_ProteinaseK_like"/>
    <property type="match status" value="1"/>
</dbReference>
<dbReference type="GO" id="GO:0006508">
    <property type="term" value="P:proteolysis"/>
    <property type="evidence" value="ECO:0007669"/>
    <property type="project" value="UniProtKB-KW"/>
</dbReference>
<dbReference type="InterPro" id="IPR000209">
    <property type="entry name" value="Peptidase_S8/S53_dom"/>
</dbReference>
<gene>
    <name evidence="11" type="ORF">PICMEDRAFT_73044</name>
</gene>
<dbReference type="PANTHER" id="PTHR43806">
    <property type="entry name" value="PEPTIDASE S8"/>
    <property type="match status" value="1"/>
</dbReference>
<dbReference type="InterPro" id="IPR023827">
    <property type="entry name" value="Peptidase_S8_Asp-AS"/>
</dbReference>
<dbReference type="AlphaFoldDB" id="A0A1E3NHC1"/>
<dbReference type="GO" id="GO:0004252">
    <property type="term" value="F:serine-type endopeptidase activity"/>
    <property type="evidence" value="ECO:0007669"/>
    <property type="project" value="UniProtKB-UniRule"/>
</dbReference>
<organism evidence="11 12">
    <name type="scientific">Pichia membranifaciens NRRL Y-2026</name>
    <dbReference type="NCBI Taxonomy" id="763406"/>
    <lineage>
        <taxon>Eukaryota</taxon>
        <taxon>Fungi</taxon>
        <taxon>Dikarya</taxon>
        <taxon>Ascomycota</taxon>
        <taxon>Saccharomycotina</taxon>
        <taxon>Pichiomycetes</taxon>
        <taxon>Pichiales</taxon>
        <taxon>Pichiaceae</taxon>
        <taxon>Pichia</taxon>
    </lineage>
</organism>
<feature type="domain" description="Inhibitor I9" evidence="10">
    <location>
        <begin position="81"/>
        <end position="178"/>
    </location>
</feature>
<dbReference type="InterPro" id="IPR023828">
    <property type="entry name" value="Peptidase_S8_Ser-AS"/>
</dbReference>
<dbReference type="Pfam" id="PF00082">
    <property type="entry name" value="Peptidase_S8"/>
    <property type="match status" value="1"/>
</dbReference>
<dbReference type="PROSITE" id="PS51892">
    <property type="entry name" value="SUBTILASE"/>
    <property type="match status" value="1"/>
</dbReference>
<dbReference type="PROSITE" id="PS00136">
    <property type="entry name" value="SUBTILASE_ASP"/>
    <property type="match status" value="1"/>
</dbReference>
<keyword evidence="2 5" id="KW-0645">Protease</keyword>
<dbReference type="OrthoDB" id="206201at2759"/>
<proteinExistence type="inferred from homology"/>
<feature type="active site" description="Charge relay system" evidence="5">
    <location>
        <position position="224"/>
    </location>
</feature>
<dbReference type="EMBL" id="KV454004">
    <property type="protein sequence ID" value="ODQ45519.1"/>
    <property type="molecule type" value="Genomic_DNA"/>
</dbReference>
<evidence type="ECO:0000256" key="8">
    <source>
        <dbReference type="SAM" id="SignalP"/>
    </source>
</evidence>
<evidence type="ECO:0000256" key="5">
    <source>
        <dbReference type="PROSITE-ProRule" id="PRU01240"/>
    </source>
</evidence>
<feature type="domain" description="Peptidase S8/S53" evidence="9">
    <location>
        <begin position="215"/>
        <end position="458"/>
    </location>
</feature>
<dbReference type="InterPro" id="IPR034193">
    <property type="entry name" value="PCSK9_ProteinaseK-like"/>
</dbReference>
<evidence type="ECO:0000313" key="12">
    <source>
        <dbReference type="Proteomes" id="UP000094455"/>
    </source>
</evidence>
<evidence type="ECO:0000256" key="4">
    <source>
        <dbReference type="ARBA" id="ARBA00022825"/>
    </source>
</evidence>
<dbReference type="PROSITE" id="PS00137">
    <property type="entry name" value="SUBTILASE_HIS"/>
    <property type="match status" value="1"/>
</dbReference>
<keyword evidence="3 5" id="KW-0378">Hydrolase</keyword>
<dbReference type="InterPro" id="IPR050131">
    <property type="entry name" value="Peptidase_S8_subtilisin-like"/>
</dbReference>
<dbReference type="Proteomes" id="UP000094455">
    <property type="component" value="Unassembled WGS sequence"/>
</dbReference>
<evidence type="ECO:0000313" key="11">
    <source>
        <dbReference type="EMBL" id="ODQ45519.1"/>
    </source>
</evidence>
<dbReference type="InterPro" id="IPR036852">
    <property type="entry name" value="Peptidase_S8/S53_dom_sf"/>
</dbReference>
<dbReference type="SUPFAM" id="SSF52743">
    <property type="entry name" value="Subtilisin-like"/>
    <property type="match status" value="1"/>
</dbReference>
<keyword evidence="12" id="KW-1185">Reference proteome</keyword>
<evidence type="ECO:0000256" key="7">
    <source>
        <dbReference type="SAM" id="Coils"/>
    </source>
</evidence>
<comment type="similarity">
    <text evidence="1 5 6">Belongs to the peptidase S8 family.</text>
</comment>
<feature type="chain" id="PRO_5009133367" description="Peptidase S8/S53 domain-containing protein" evidence="8">
    <location>
        <begin position="23"/>
        <end position="545"/>
    </location>
</feature>
<name>A0A1E3NHC1_9ASCO</name>
<keyword evidence="7" id="KW-0175">Coiled coil</keyword>
<dbReference type="Gene3D" id="3.40.50.200">
    <property type="entry name" value="Peptidase S8/S53 domain"/>
    <property type="match status" value="1"/>
</dbReference>
<feature type="active site" description="Charge relay system" evidence="5">
    <location>
        <position position="418"/>
    </location>
</feature>
<sequence>MKLSSSLCFSILTSLAATRVSALVLPNLKDMPAVVSTADKVPVVAENVVADNAAAESFPSVELADEAILDVEFNENAIPNSFIVILKDDISDDAFEFHKLWISDVQVQSFAKLNKYEVDAFEQSVSSLNFQQQTGGIGHVFDSPGFRGYSGLFTPEVINLLRRSKDVAVIELDSTVHTVGAATENGAPWGLSRISHRETLGLGNYNKYLYDADAGEGVTAYVIDTGVNIEHEQFGGRAVWGATIPTGDSDTDGNGHGTHCAGTIGSEEYGVSKKAKIVAVKVLKSNGSGTMSDVVKGVEFAANAHVKEAKNPKSGFKGSTANMSLGGGKSPALDLAVNAAVKAGLHFAVAAGNDDADACNYSPAAAESAVTVGASTLSDTRAYFSNYGKCVDIFAPGLNVLSTYIGSNTATAILSGTSMASPHVCGLLTYFLSLAPSSDSMFSTAGITPKQLKQNLLKYGTKNALSSIPDDGTPNILIYNGAGGDISDFWNSEGSAESSAEDLERTVEIANDFAETQLDKTKEEIKQIINEITQVVDSVENVISV</sequence>
<keyword evidence="8" id="KW-0732">Signal</keyword>
<feature type="coiled-coil region" evidence="7">
    <location>
        <begin position="511"/>
        <end position="538"/>
    </location>
</feature>
<feature type="signal peptide" evidence="8">
    <location>
        <begin position="1"/>
        <end position="22"/>
    </location>
</feature>
<dbReference type="PROSITE" id="PS00138">
    <property type="entry name" value="SUBTILASE_SER"/>
    <property type="match status" value="1"/>
</dbReference>
<dbReference type="InterPro" id="IPR037045">
    <property type="entry name" value="S8pro/Inhibitor_I9_sf"/>
</dbReference>
<dbReference type="GO" id="GO:0000425">
    <property type="term" value="P:pexophagy"/>
    <property type="evidence" value="ECO:0007669"/>
    <property type="project" value="EnsemblFungi"/>
</dbReference>